<sequence>MKSLELIRNFLTTRQGVEATRVVPDATLADLGVDSLMMLELMFECEDQLGVKLPEDLTSPKTVGEMAALMDGLLAGQTG</sequence>
<gene>
    <name evidence="4" type="ORF">VA613_14190</name>
</gene>
<keyword evidence="1" id="KW-0596">Phosphopantetheine</keyword>
<dbReference type="PROSITE" id="PS50075">
    <property type="entry name" value="CARRIER"/>
    <property type="match status" value="1"/>
</dbReference>
<dbReference type="EMBL" id="CP141769">
    <property type="protein sequence ID" value="WRS39140.1"/>
    <property type="molecule type" value="Genomic_DNA"/>
</dbReference>
<dbReference type="Pfam" id="PF00550">
    <property type="entry name" value="PP-binding"/>
    <property type="match status" value="1"/>
</dbReference>
<keyword evidence="2" id="KW-0597">Phosphoprotein</keyword>
<organism evidence="4 5">
    <name type="scientific">Thiobacillus sedimenti</name>
    <dbReference type="NCBI Taxonomy" id="3110231"/>
    <lineage>
        <taxon>Bacteria</taxon>
        <taxon>Pseudomonadati</taxon>
        <taxon>Pseudomonadota</taxon>
        <taxon>Betaproteobacteria</taxon>
        <taxon>Nitrosomonadales</taxon>
        <taxon>Thiobacillaceae</taxon>
        <taxon>Thiobacillus</taxon>
    </lineage>
</organism>
<dbReference type="SMART" id="SM00823">
    <property type="entry name" value="PKS_PP"/>
    <property type="match status" value="1"/>
</dbReference>
<name>A0ABZ1CJ93_9PROT</name>
<dbReference type="Gene3D" id="1.10.1200.10">
    <property type="entry name" value="ACP-like"/>
    <property type="match status" value="1"/>
</dbReference>
<evidence type="ECO:0000256" key="2">
    <source>
        <dbReference type="ARBA" id="ARBA00022553"/>
    </source>
</evidence>
<proteinExistence type="predicted"/>
<dbReference type="InterPro" id="IPR009081">
    <property type="entry name" value="PP-bd_ACP"/>
</dbReference>
<protein>
    <submittedName>
        <fullName evidence="4">Phosphopantetheine-binding protein</fullName>
    </submittedName>
</protein>
<reference evidence="4 5" key="1">
    <citation type="submission" date="2023-12" db="EMBL/GenBank/DDBJ databases">
        <title>Thiobacillus sedimentum sp. nov., a chemolithoautotrophic sulfur-oxidizing bacterium isolated from freshwater sediment.</title>
        <authorList>
            <person name="Luo J."/>
            <person name="Dai C."/>
        </authorList>
    </citation>
    <scope>NUCLEOTIDE SEQUENCE [LARGE SCALE GENOMIC DNA]</scope>
    <source>
        <strain evidence="4 5">SCUT-2</strain>
    </source>
</reference>
<evidence type="ECO:0000256" key="1">
    <source>
        <dbReference type="ARBA" id="ARBA00022450"/>
    </source>
</evidence>
<dbReference type="SUPFAM" id="SSF47336">
    <property type="entry name" value="ACP-like"/>
    <property type="match status" value="1"/>
</dbReference>
<dbReference type="Proteomes" id="UP001334732">
    <property type="component" value="Chromosome"/>
</dbReference>
<dbReference type="RefSeq" id="WP_324779670.1">
    <property type="nucleotide sequence ID" value="NZ_CP141769.1"/>
</dbReference>
<evidence type="ECO:0000313" key="5">
    <source>
        <dbReference type="Proteomes" id="UP001334732"/>
    </source>
</evidence>
<evidence type="ECO:0000259" key="3">
    <source>
        <dbReference type="PROSITE" id="PS50075"/>
    </source>
</evidence>
<feature type="domain" description="Carrier" evidence="3">
    <location>
        <begin position="1"/>
        <end position="77"/>
    </location>
</feature>
<accession>A0ABZ1CJ93</accession>
<evidence type="ECO:0000313" key="4">
    <source>
        <dbReference type="EMBL" id="WRS39140.1"/>
    </source>
</evidence>
<dbReference type="InterPro" id="IPR036736">
    <property type="entry name" value="ACP-like_sf"/>
</dbReference>
<keyword evidence="5" id="KW-1185">Reference proteome</keyword>
<dbReference type="InterPro" id="IPR020806">
    <property type="entry name" value="PKS_PP-bd"/>
</dbReference>